<evidence type="ECO:0000313" key="2">
    <source>
        <dbReference type="EMBL" id="UEL48015.1"/>
    </source>
</evidence>
<keyword evidence="1" id="KW-0472">Membrane</keyword>
<dbReference type="EMBL" id="CP081135">
    <property type="protein sequence ID" value="UEL48015.1"/>
    <property type="molecule type" value="Genomic_DNA"/>
</dbReference>
<gene>
    <name evidence="2" type="ORF">JW646_00755</name>
</gene>
<evidence type="ECO:0000256" key="1">
    <source>
        <dbReference type="SAM" id="Phobius"/>
    </source>
</evidence>
<keyword evidence="1" id="KW-0812">Transmembrane</keyword>
<dbReference type="PANTHER" id="PTHR41309:SF2">
    <property type="entry name" value="MEMBRANE PROTEIN"/>
    <property type="match status" value="1"/>
</dbReference>
<dbReference type="InterPro" id="IPR025699">
    <property type="entry name" value="ABC2_memb-like"/>
</dbReference>
<proteinExistence type="predicted"/>
<dbReference type="AlphaFoldDB" id="A0AAX2ZHZ0"/>
<dbReference type="KEGG" id="tem:JW646_00755"/>
<dbReference type="Proteomes" id="UP001198983">
    <property type="component" value="Chromosome"/>
</dbReference>
<keyword evidence="1" id="KW-1133">Transmembrane helix</keyword>
<accession>A0AAX2ZHZ0</accession>
<dbReference type="Pfam" id="PF13346">
    <property type="entry name" value="ABC2_membrane_5"/>
    <property type="match status" value="1"/>
</dbReference>
<feature type="transmembrane region" description="Helical" evidence="1">
    <location>
        <begin position="119"/>
        <end position="142"/>
    </location>
</feature>
<feature type="transmembrane region" description="Helical" evidence="1">
    <location>
        <begin position="186"/>
        <end position="207"/>
    </location>
</feature>
<sequence>MRNIMNLVNLSFNNFLSVKKMALFILVAFGGASLINPSFSTMLMGMITYVIAYQTMAYEDSYGIDYMISHLPVTKNEYVISRYIFCIFTIVGASILCSLIFFISNQVNLVDLSGIDYKMVLYIGIISAVILVSVSTPVLLYFGMKKGRMAMIFIFMIIVMIPSLIVNDMQSVIKILNKFSEVNINLFSGILTILILFISYFITKFLYEKKEVI</sequence>
<organism evidence="2 3">
    <name type="scientific">Terrisporobacter hibernicus</name>
    <dbReference type="NCBI Taxonomy" id="2813371"/>
    <lineage>
        <taxon>Bacteria</taxon>
        <taxon>Bacillati</taxon>
        <taxon>Bacillota</taxon>
        <taxon>Clostridia</taxon>
        <taxon>Peptostreptococcales</taxon>
        <taxon>Peptostreptococcaceae</taxon>
        <taxon>Terrisporobacter</taxon>
    </lineage>
</organism>
<name>A0AAX2ZHZ0_9FIRM</name>
<reference evidence="2 3" key="1">
    <citation type="journal article" date="2023" name="Int. J. Syst. Evol. Microbiol.">
        <title>Terrisporobacter hibernicus sp. nov., isolated from bovine faeces in Northern Ireland.</title>
        <authorList>
            <person name="Mitchell M."/>
            <person name="Nguyen S.V."/>
            <person name="Connor M."/>
            <person name="Fairley D.J."/>
            <person name="Donoghue O."/>
            <person name="Marshall H."/>
            <person name="Koolman L."/>
            <person name="McMullan G."/>
            <person name="Schaffer K.E."/>
            <person name="McGrath J.W."/>
            <person name="Fanning S."/>
        </authorList>
    </citation>
    <scope>NUCLEOTIDE SEQUENCE [LARGE SCALE GENOMIC DNA]</scope>
    <source>
        <strain evidence="2 3">MCA3</strain>
    </source>
</reference>
<dbReference type="PANTHER" id="PTHR41309">
    <property type="entry name" value="MEMBRANE PROTEIN-RELATED"/>
    <property type="match status" value="1"/>
</dbReference>
<dbReference type="RefSeq" id="WP_074917535.1">
    <property type="nucleotide sequence ID" value="NZ_CP081135.1"/>
</dbReference>
<keyword evidence="3" id="KW-1185">Reference proteome</keyword>
<feature type="transmembrane region" description="Helical" evidence="1">
    <location>
        <begin position="149"/>
        <end position="166"/>
    </location>
</feature>
<protein>
    <submittedName>
        <fullName evidence="2">ABC-2 transporter permease</fullName>
    </submittedName>
</protein>
<evidence type="ECO:0000313" key="3">
    <source>
        <dbReference type="Proteomes" id="UP001198983"/>
    </source>
</evidence>
<feature type="transmembrane region" description="Helical" evidence="1">
    <location>
        <begin position="83"/>
        <end position="104"/>
    </location>
</feature>